<sequence length="51" mass="5871">MYVDRNFMRDAGCYTVGYYDPDGKFHPESDHDTAEEAAKRVHYLNGGKDNN</sequence>
<protein>
    <submittedName>
        <fullName evidence="1">Uncharacterized protein</fullName>
    </submittedName>
</protein>
<comment type="caution">
    <text evidence="1">The sequence shown here is derived from an EMBL/GenBank/DDBJ whole genome shotgun (WGS) entry which is preliminary data.</text>
</comment>
<accession>A0A0F9PVX8</accession>
<proteinExistence type="predicted"/>
<name>A0A0F9PVX8_9ZZZZ</name>
<organism evidence="1">
    <name type="scientific">marine sediment metagenome</name>
    <dbReference type="NCBI Taxonomy" id="412755"/>
    <lineage>
        <taxon>unclassified sequences</taxon>
        <taxon>metagenomes</taxon>
        <taxon>ecological metagenomes</taxon>
    </lineage>
</organism>
<gene>
    <name evidence="1" type="ORF">LCGC14_0794210</name>
</gene>
<evidence type="ECO:0000313" key="1">
    <source>
        <dbReference type="EMBL" id="KKN34374.1"/>
    </source>
</evidence>
<dbReference type="EMBL" id="LAZR01002109">
    <property type="protein sequence ID" value="KKN34374.1"/>
    <property type="molecule type" value="Genomic_DNA"/>
</dbReference>
<dbReference type="AlphaFoldDB" id="A0A0F9PVX8"/>
<reference evidence="1" key="1">
    <citation type="journal article" date="2015" name="Nature">
        <title>Complex archaea that bridge the gap between prokaryotes and eukaryotes.</title>
        <authorList>
            <person name="Spang A."/>
            <person name="Saw J.H."/>
            <person name="Jorgensen S.L."/>
            <person name="Zaremba-Niedzwiedzka K."/>
            <person name="Martijn J."/>
            <person name="Lind A.E."/>
            <person name="van Eijk R."/>
            <person name="Schleper C."/>
            <person name="Guy L."/>
            <person name="Ettema T.J."/>
        </authorList>
    </citation>
    <scope>NUCLEOTIDE SEQUENCE</scope>
</reference>